<reference evidence="1" key="2">
    <citation type="journal article" date="2023" name="Proc. Natl. Acad. Sci. U.S.A.">
        <title>A global phylogenomic analysis of the shiitake genus Lentinula.</title>
        <authorList>
            <person name="Sierra-Patev S."/>
            <person name="Min B."/>
            <person name="Naranjo-Ortiz M."/>
            <person name="Looney B."/>
            <person name="Konkel Z."/>
            <person name="Slot J.C."/>
            <person name="Sakamoto Y."/>
            <person name="Steenwyk J.L."/>
            <person name="Rokas A."/>
            <person name="Carro J."/>
            <person name="Camarero S."/>
            <person name="Ferreira P."/>
            <person name="Molpeceres G."/>
            <person name="Ruiz-Duenas F.J."/>
            <person name="Serrano A."/>
            <person name="Henrissat B."/>
            <person name="Drula E."/>
            <person name="Hughes K.W."/>
            <person name="Mata J.L."/>
            <person name="Ishikawa N.K."/>
            <person name="Vargas-Isla R."/>
            <person name="Ushijima S."/>
            <person name="Smith C.A."/>
            <person name="Donoghue J."/>
            <person name="Ahrendt S."/>
            <person name="Andreopoulos W."/>
            <person name="He G."/>
            <person name="LaButti K."/>
            <person name="Lipzen A."/>
            <person name="Ng V."/>
            <person name="Riley R."/>
            <person name="Sandor L."/>
            <person name="Barry K."/>
            <person name="Martinez A.T."/>
            <person name="Xiao Y."/>
            <person name="Gibbons J.G."/>
            <person name="Terashima K."/>
            <person name="Grigoriev I.V."/>
            <person name="Hibbett D."/>
        </authorList>
    </citation>
    <scope>NUCLEOTIDE SEQUENCE</scope>
    <source>
        <strain evidence="1">Sp2 HRB7682 ss15</strain>
    </source>
</reference>
<name>A0A9W8ZXJ2_9AGAR</name>
<evidence type="ECO:0000313" key="2">
    <source>
        <dbReference type="Proteomes" id="UP001150238"/>
    </source>
</evidence>
<dbReference type="AlphaFoldDB" id="A0A9W8ZXJ2"/>
<dbReference type="Proteomes" id="UP001150238">
    <property type="component" value="Unassembled WGS sequence"/>
</dbReference>
<dbReference type="EMBL" id="JANVFS010000037">
    <property type="protein sequence ID" value="KAJ4468681.1"/>
    <property type="molecule type" value="Genomic_DNA"/>
</dbReference>
<gene>
    <name evidence="1" type="ORF">C8J55DRAFT_492354</name>
</gene>
<reference evidence="1" key="1">
    <citation type="submission" date="2022-08" db="EMBL/GenBank/DDBJ databases">
        <authorList>
            <consortium name="DOE Joint Genome Institute"/>
            <person name="Min B."/>
            <person name="Riley R."/>
            <person name="Sierra-Patev S."/>
            <person name="Naranjo-Ortiz M."/>
            <person name="Looney B."/>
            <person name="Konkel Z."/>
            <person name="Slot J.C."/>
            <person name="Sakamoto Y."/>
            <person name="Steenwyk J.L."/>
            <person name="Rokas A."/>
            <person name="Carro J."/>
            <person name="Camarero S."/>
            <person name="Ferreira P."/>
            <person name="Molpeceres G."/>
            <person name="Ruiz-Duenas F.J."/>
            <person name="Serrano A."/>
            <person name="Henrissat B."/>
            <person name="Drula E."/>
            <person name="Hughes K.W."/>
            <person name="Mata J.L."/>
            <person name="Ishikawa N.K."/>
            <person name="Vargas-Isla R."/>
            <person name="Ushijima S."/>
            <person name="Smith C.A."/>
            <person name="Ahrendt S."/>
            <person name="Andreopoulos W."/>
            <person name="He G."/>
            <person name="Labutti K."/>
            <person name="Lipzen A."/>
            <person name="Ng V."/>
            <person name="Sandor L."/>
            <person name="Barry K."/>
            <person name="Martinez A.T."/>
            <person name="Xiao Y."/>
            <person name="Gibbons J.G."/>
            <person name="Terashima K."/>
            <person name="Hibbett D.S."/>
            <person name="Grigoriev I.V."/>
        </authorList>
    </citation>
    <scope>NUCLEOTIDE SEQUENCE</scope>
    <source>
        <strain evidence="1">Sp2 HRB7682 ss15</strain>
    </source>
</reference>
<proteinExistence type="predicted"/>
<evidence type="ECO:0000313" key="1">
    <source>
        <dbReference type="EMBL" id="KAJ4468681.1"/>
    </source>
</evidence>
<comment type="caution">
    <text evidence="1">The sequence shown here is derived from an EMBL/GenBank/DDBJ whole genome shotgun (WGS) entry which is preliminary data.</text>
</comment>
<accession>A0A9W8ZXJ2</accession>
<protein>
    <submittedName>
        <fullName evidence="1">Uncharacterized protein</fullName>
    </submittedName>
</protein>
<organism evidence="1 2">
    <name type="scientific">Lentinula lateritia</name>
    <dbReference type="NCBI Taxonomy" id="40482"/>
    <lineage>
        <taxon>Eukaryota</taxon>
        <taxon>Fungi</taxon>
        <taxon>Dikarya</taxon>
        <taxon>Basidiomycota</taxon>
        <taxon>Agaricomycotina</taxon>
        <taxon>Agaricomycetes</taxon>
        <taxon>Agaricomycetidae</taxon>
        <taxon>Agaricales</taxon>
        <taxon>Marasmiineae</taxon>
        <taxon>Omphalotaceae</taxon>
        <taxon>Lentinula</taxon>
    </lineage>
</organism>
<sequence>MAERLRRVTQCTVPGLYNRYTYSEDTLQWVLLPSVLNYYSRLVCGVSRLGFDISSARGSIANDEFAIRRGITKSGEGIGNTCSSGVTTYVLRRRPVAGLSNVSFVFHRDGGGNTVSGVSALKVEGVTLKARLSKLFKLARFGVHWLPKSYFNYGGLSVQELVAEQLHLLMKDRRNVLLIQNIGNSTQHHDVDERRVEWASRGAGNKKHGFLPSPAYTDMRLDCSVRTHGGPGS</sequence>